<accession>A0A2P4QW49</accession>
<feature type="compositionally biased region" description="Basic and acidic residues" evidence="1">
    <location>
        <begin position="79"/>
        <end position="89"/>
    </location>
</feature>
<proteinExistence type="predicted"/>
<dbReference type="AlphaFoldDB" id="A0A2P4QW49"/>
<evidence type="ECO:0000313" key="2">
    <source>
        <dbReference type="EMBL" id="POG81822.1"/>
    </source>
</evidence>
<reference evidence="2 3" key="2">
    <citation type="journal article" date="2018" name="New Phytol.">
        <title>High intraspecific genome diversity in the model arbuscular mycorrhizal symbiont Rhizophagus irregularis.</title>
        <authorList>
            <person name="Chen E.C.H."/>
            <person name="Morin E."/>
            <person name="Beaudet D."/>
            <person name="Noel J."/>
            <person name="Yildirir G."/>
            <person name="Ndikumana S."/>
            <person name="Charron P."/>
            <person name="St-Onge C."/>
            <person name="Giorgi J."/>
            <person name="Kruger M."/>
            <person name="Marton T."/>
            <person name="Ropars J."/>
            <person name="Grigoriev I.V."/>
            <person name="Hainaut M."/>
            <person name="Henrissat B."/>
            <person name="Roux C."/>
            <person name="Martin F."/>
            <person name="Corradi N."/>
        </authorList>
    </citation>
    <scope>NUCLEOTIDE SEQUENCE [LARGE SCALE GENOMIC DNA]</scope>
    <source>
        <strain evidence="2 3">DAOM 197198</strain>
    </source>
</reference>
<organism evidence="2 3">
    <name type="scientific">Rhizophagus irregularis (strain DAOM 181602 / DAOM 197198 / MUCL 43194)</name>
    <name type="common">Arbuscular mycorrhizal fungus</name>
    <name type="synonym">Glomus intraradices</name>
    <dbReference type="NCBI Taxonomy" id="747089"/>
    <lineage>
        <taxon>Eukaryota</taxon>
        <taxon>Fungi</taxon>
        <taxon>Fungi incertae sedis</taxon>
        <taxon>Mucoromycota</taxon>
        <taxon>Glomeromycotina</taxon>
        <taxon>Glomeromycetes</taxon>
        <taxon>Glomerales</taxon>
        <taxon>Glomeraceae</taxon>
        <taxon>Rhizophagus</taxon>
    </lineage>
</organism>
<feature type="compositionally biased region" description="Basic and acidic residues" evidence="1">
    <location>
        <begin position="179"/>
        <end position="192"/>
    </location>
</feature>
<dbReference type="VEuPathDB" id="FungiDB:RhiirFUN_023947"/>
<gene>
    <name evidence="2" type="ORF">GLOIN_2v1762694</name>
</gene>
<protein>
    <submittedName>
        <fullName evidence="2">Uncharacterized protein</fullName>
    </submittedName>
</protein>
<dbReference type="Proteomes" id="UP000018888">
    <property type="component" value="Unassembled WGS sequence"/>
</dbReference>
<dbReference type="EMBL" id="AUPC02000008">
    <property type="protein sequence ID" value="POG81822.1"/>
    <property type="molecule type" value="Genomic_DNA"/>
</dbReference>
<feature type="region of interest" description="Disordered" evidence="1">
    <location>
        <begin position="79"/>
        <end position="115"/>
    </location>
</feature>
<sequence>MSVVKLLKWRRDFTASILVIFHDVPHQLPCRLLACIGKGCLLLDDCTSAPPFTYCLFLISYRALQGDVTKRIETRVNERKRVQEEPLESRKKKKVSLPKRQRSYLSYDDDERSSSDSEIVPVSLTNVFAKLPMKTASTKEVENKRLFRSQMFFAKLPMSVHILTDESKDKTTESSTSTKEVENKKPTTKKRQDIASDALKAYQMRVLPGDKLIYDYMDVLDYKRDEAPYQLDKEIKAVNFTKGRTIDKFLVNCEEGVMQFLDKFKHIRDLESLGRCLGEILINYSTASNDLIYVQHLLQHFYFLYKNDTLLQAISEREYGHLY</sequence>
<reference evidence="2 3" key="1">
    <citation type="journal article" date="2013" name="Proc. Natl. Acad. Sci. U.S.A.">
        <title>Genome of an arbuscular mycorrhizal fungus provides insight into the oldest plant symbiosis.</title>
        <authorList>
            <person name="Tisserant E."/>
            <person name="Malbreil M."/>
            <person name="Kuo A."/>
            <person name="Kohler A."/>
            <person name="Symeonidi A."/>
            <person name="Balestrini R."/>
            <person name="Charron P."/>
            <person name="Duensing N."/>
            <person name="Frei Dit Frey N."/>
            <person name="Gianinazzi-Pearson V."/>
            <person name="Gilbert L.B."/>
            <person name="Handa Y."/>
            <person name="Herr J.R."/>
            <person name="Hijri M."/>
            <person name="Koul R."/>
            <person name="Kawaguchi M."/>
            <person name="Krajinski F."/>
            <person name="Lammers P.J."/>
            <person name="Masclaux F.G."/>
            <person name="Murat C."/>
            <person name="Morin E."/>
            <person name="Ndikumana S."/>
            <person name="Pagni M."/>
            <person name="Petitpierre D."/>
            <person name="Requena N."/>
            <person name="Rosikiewicz P."/>
            <person name="Riley R."/>
            <person name="Saito K."/>
            <person name="San Clemente H."/>
            <person name="Shapiro H."/>
            <person name="van Tuinen D."/>
            <person name="Becard G."/>
            <person name="Bonfante P."/>
            <person name="Paszkowski U."/>
            <person name="Shachar-Hill Y.Y."/>
            <person name="Tuskan G.A."/>
            <person name="Young P.W."/>
            <person name="Sanders I.R."/>
            <person name="Henrissat B."/>
            <person name="Rensing S.A."/>
            <person name="Grigoriev I.V."/>
            <person name="Corradi N."/>
            <person name="Roux C."/>
            <person name="Martin F."/>
        </authorList>
    </citation>
    <scope>NUCLEOTIDE SEQUENCE [LARGE SCALE GENOMIC DNA]</scope>
    <source>
        <strain evidence="2 3">DAOM 197198</strain>
    </source>
</reference>
<name>A0A2P4QW49_RHIID</name>
<evidence type="ECO:0000256" key="1">
    <source>
        <dbReference type="SAM" id="MobiDB-lite"/>
    </source>
</evidence>
<evidence type="ECO:0000313" key="3">
    <source>
        <dbReference type="Proteomes" id="UP000018888"/>
    </source>
</evidence>
<feature type="compositionally biased region" description="Basic residues" evidence="1">
    <location>
        <begin position="90"/>
        <end position="102"/>
    </location>
</feature>
<keyword evidence="3" id="KW-1185">Reference proteome</keyword>
<comment type="caution">
    <text evidence="2">The sequence shown here is derived from an EMBL/GenBank/DDBJ whole genome shotgun (WGS) entry which is preliminary data.</text>
</comment>
<feature type="region of interest" description="Disordered" evidence="1">
    <location>
        <begin position="165"/>
        <end position="192"/>
    </location>
</feature>